<proteinExistence type="predicted"/>
<reference evidence="3" key="1">
    <citation type="journal article" date="2019" name="Int. J. Syst. Evol. Microbiol.">
        <title>The Global Catalogue of Microorganisms (GCM) 10K type strain sequencing project: providing services to taxonomists for standard genome sequencing and annotation.</title>
        <authorList>
            <consortium name="The Broad Institute Genomics Platform"/>
            <consortium name="The Broad Institute Genome Sequencing Center for Infectious Disease"/>
            <person name="Wu L."/>
            <person name="Ma J."/>
        </authorList>
    </citation>
    <scope>NUCLEOTIDE SEQUENCE [LARGE SCALE GENOMIC DNA]</scope>
    <source>
        <strain evidence="3">CCM 8979</strain>
    </source>
</reference>
<dbReference type="Pfam" id="PF08765">
    <property type="entry name" value="Mor"/>
    <property type="match status" value="1"/>
</dbReference>
<name>A0ABW4D0Y9_9LACO</name>
<evidence type="ECO:0000313" key="3">
    <source>
        <dbReference type="Proteomes" id="UP001597189"/>
    </source>
</evidence>
<evidence type="ECO:0000313" key="2">
    <source>
        <dbReference type="EMBL" id="MFD1454390.1"/>
    </source>
</evidence>
<dbReference type="SUPFAM" id="SSF46689">
    <property type="entry name" value="Homeodomain-like"/>
    <property type="match status" value="1"/>
</dbReference>
<dbReference type="Proteomes" id="UP001597189">
    <property type="component" value="Unassembled WGS sequence"/>
</dbReference>
<evidence type="ECO:0000259" key="1">
    <source>
        <dbReference type="Pfam" id="PF08765"/>
    </source>
</evidence>
<accession>A0ABW4D0Y9</accession>
<dbReference type="InterPro" id="IPR014875">
    <property type="entry name" value="Mor_transcription_activator"/>
</dbReference>
<organism evidence="2 3">
    <name type="scientific">Levilactobacillus lanxiensis</name>
    <dbReference type="NCBI Taxonomy" id="2799568"/>
    <lineage>
        <taxon>Bacteria</taxon>
        <taxon>Bacillati</taxon>
        <taxon>Bacillota</taxon>
        <taxon>Bacilli</taxon>
        <taxon>Lactobacillales</taxon>
        <taxon>Lactobacillaceae</taxon>
        <taxon>Levilactobacillus</taxon>
    </lineage>
</organism>
<dbReference type="RefSeq" id="WP_203642325.1">
    <property type="nucleotide sequence ID" value="NZ_BOLN01000001.1"/>
</dbReference>
<gene>
    <name evidence="2" type="ORF">ACFQ44_01695</name>
</gene>
<comment type="caution">
    <text evidence="2">The sequence shown here is derived from an EMBL/GenBank/DDBJ whole genome shotgun (WGS) entry which is preliminary data.</text>
</comment>
<feature type="domain" description="Mor transcription activator" evidence="1">
    <location>
        <begin position="8"/>
        <end position="81"/>
    </location>
</feature>
<sequence length="87" mass="10134">MAKDDWQAIYQDLAELIGEENTLKVFKDFRGSTVNFPMRLMRREALQERIQGDYSAGASVHELSAQYQLAERTVRKYLQHENKNDGI</sequence>
<keyword evidence="3" id="KW-1185">Reference proteome</keyword>
<dbReference type="EMBL" id="JBHTOD010000001">
    <property type="protein sequence ID" value="MFD1454390.1"/>
    <property type="molecule type" value="Genomic_DNA"/>
</dbReference>
<dbReference type="InterPro" id="IPR009057">
    <property type="entry name" value="Homeodomain-like_sf"/>
</dbReference>
<protein>
    <submittedName>
        <fullName evidence="2">Mor transcription activator family protein</fullName>
    </submittedName>
</protein>